<dbReference type="Pfam" id="PF13349">
    <property type="entry name" value="DUF4097"/>
    <property type="match status" value="1"/>
</dbReference>
<dbReference type="InterPro" id="IPR025164">
    <property type="entry name" value="Toastrack_DUF4097"/>
</dbReference>
<accession>A0ABS4MCP2</accession>
<gene>
    <name evidence="2" type="ORF">J2Z60_000620</name>
</gene>
<dbReference type="RefSeq" id="WP_209686195.1">
    <property type="nucleotide sequence ID" value="NZ_JAGGLU010000002.1"/>
</dbReference>
<dbReference type="EMBL" id="JAGGLU010000002">
    <property type="protein sequence ID" value="MBP2057456.1"/>
    <property type="molecule type" value="Genomic_DNA"/>
</dbReference>
<name>A0ABS4MCP2_9LACO</name>
<proteinExistence type="predicted"/>
<comment type="caution">
    <text evidence="2">The sequence shown here is derived from an EMBL/GenBank/DDBJ whole genome shotgun (WGS) entry which is preliminary data.</text>
</comment>
<dbReference type="PROSITE" id="PS51257">
    <property type="entry name" value="PROKAR_LIPOPROTEIN"/>
    <property type="match status" value="1"/>
</dbReference>
<evidence type="ECO:0000259" key="1">
    <source>
        <dbReference type="Pfam" id="PF13349"/>
    </source>
</evidence>
<evidence type="ECO:0000313" key="2">
    <source>
        <dbReference type="EMBL" id="MBP2057456.1"/>
    </source>
</evidence>
<feature type="domain" description="DUF4097" evidence="1">
    <location>
        <begin position="53"/>
        <end position="217"/>
    </location>
</feature>
<evidence type="ECO:0000313" key="3">
    <source>
        <dbReference type="Proteomes" id="UP001519292"/>
    </source>
</evidence>
<reference evidence="2 3" key="1">
    <citation type="submission" date="2021-03" db="EMBL/GenBank/DDBJ databases">
        <title>Genomic Encyclopedia of Type Strains, Phase IV (KMG-IV): sequencing the most valuable type-strain genomes for metagenomic binning, comparative biology and taxonomic classification.</title>
        <authorList>
            <person name="Goeker M."/>
        </authorList>
    </citation>
    <scope>NUCLEOTIDE SEQUENCE [LARGE SCALE GENOMIC DNA]</scope>
    <source>
        <strain evidence="2 3">DSM 101872</strain>
    </source>
</reference>
<dbReference type="Proteomes" id="UP001519292">
    <property type="component" value="Unassembled WGS sequence"/>
</dbReference>
<keyword evidence="3" id="KW-1185">Reference proteome</keyword>
<sequence>MRKLISTSVLATAMVTLLSGCYSVKHTDSHSHHNVEIHSQKIVSENLSQQKFSNLKIDVSDADIIFKNGSNYQVKYTGNKKTKPTVQQNGDSLTIKDKSSFSIDSDADATLTITIPEKLLDKVDISTNDGDISGENIHAQTINLSSDDGDVKFDDLTAKDGKINLSDGDIHLKNLKTTSGFNINTDDGDVMIHKTNASGLSLTADDGIISVASDRTNTATYKKNIHSKNVLHISTSDGDITVR</sequence>
<organism evidence="2 3">
    <name type="scientific">Lactobacillus colini</name>
    <dbReference type="NCBI Taxonomy" id="1819254"/>
    <lineage>
        <taxon>Bacteria</taxon>
        <taxon>Bacillati</taxon>
        <taxon>Bacillota</taxon>
        <taxon>Bacilli</taxon>
        <taxon>Lactobacillales</taxon>
        <taxon>Lactobacillaceae</taxon>
        <taxon>Lactobacillus</taxon>
    </lineage>
</organism>
<protein>
    <submittedName>
        <fullName evidence="2">DUF4097 and DUF4098 domain-containing protein YvlB</fullName>
    </submittedName>
</protein>